<keyword evidence="6" id="KW-1185">Reference proteome</keyword>
<dbReference type="SMART" id="SM00342">
    <property type="entry name" value="HTH_ARAC"/>
    <property type="match status" value="1"/>
</dbReference>
<dbReference type="PANTHER" id="PTHR47893:SF1">
    <property type="entry name" value="REGULATORY PROTEIN PCHR"/>
    <property type="match status" value="1"/>
</dbReference>
<dbReference type="PRINTS" id="PR00032">
    <property type="entry name" value="HTHARAC"/>
</dbReference>
<dbReference type="Gene3D" id="1.10.10.60">
    <property type="entry name" value="Homeodomain-like"/>
    <property type="match status" value="1"/>
</dbReference>
<dbReference type="PROSITE" id="PS00041">
    <property type="entry name" value="HTH_ARAC_FAMILY_1"/>
    <property type="match status" value="1"/>
</dbReference>
<dbReference type="RefSeq" id="WP_130856074.1">
    <property type="nucleotide sequence ID" value="NZ_JBHLWO010000001.1"/>
</dbReference>
<reference evidence="5 6" key="1">
    <citation type="submission" date="2024-09" db="EMBL/GenBank/DDBJ databases">
        <authorList>
            <person name="Sun Q."/>
            <person name="Mori K."/>
        </authorList>
    </citation>
    <scope>NUCLEOTIDE SEQUENCE [LARGE SCALE GENOMIC DNA]</scope>
    <source>
        <strain evidence="5 6">CCM 7765</strain>
    </source>
</reference>
<evidence type="ECO:0000313" key="5">
    <source>
        <dbReference type="EMBL" id="MFC0317968.1"/>
    </source>
</evidence>
<dbReference type="EMBL" id="JBHLWO010000001">
    <property type="protein sequence ID" value="MFC0317968.1"/>
    <property type="molecule type" value="Genomic_DNA"/>
</dbReference>
<protein>
    <submittedName>
        <fullName evidence="5">Helix-turn-helix transcriptional regulator</fullName>
    </submittedName>
</protein>
<comment type="caution">
    <text evidence="5">The sequence shown here is derived from an EMBL/GenBank/DDBJ whole genome shotgun (WGS) entry which is preliminary data.</text>
</comment>
<evidence type="ECO:0000256" key="3">
    <source>
        <dbReference type="ARBA" id="ARBA00023163"/>
    </source>
</evidence>
<accession>A0ABV6HJ68</accession>
<organism evidence="5 6">
    <name type="scientific">Olivibacter oleidegradans</name>
    <dbReference type="NCBI Taxonomy" id="760123"/>
    <lineage>
        <taxon>Bacteria</taxon>
        <taxon>Pseudomonadati</taxon>
        <taxon>Bacteroidota</taxon>
        <taxon>Sphingobacteriia</taxon>
        <taxon>Sphingobacteriales</taxon>
        <taxon>Sphingobacteriaceae</taxon>
        <taxon>Olivibacter</taxon>
    </lineage>
</organism>
<dbReference type="InterPro" id="IPR018060">
    <property type="entry name" value="HTH_AraC"/>
</dbReference>
<feature type="domain" description="HTH araC/xylS-type" evidence="4">
    <location>
        <begin position="229"/>
        <end position="329"/>
    </location>
</feature>
<keyword evidence="3" id="KW-0804">Transcription</keyword>
<evidence type="ECO:0000259" key="4">
    <source>
        <dbReference type="PROSITE" id="PS01124"/>
    </source>
</evidence>
<keyword evidence="2" id="KW-0238">DNA-binding</keyword>
<name>A0ABV6HJ68_9SPHI</name>
<dbReference type="InterPro" id="IPR009057">
    <property type="entry name" value="Homeodomain-like_sf"/>
</dbReference>
<evidence type="ECO:0000256" key="2">
    <source>
        <dbReference type="ARBA" id="ARBA00023125"/>
    </source>
</evidence>
<gene>
    <name evidence="5" type="ORF">ACFFI0_06590</name>
</gene>
<dbReference type="InterPro" id="IPR053142">
    <property type="entry name" value="PchR_regulatory_protein"/>
</dbReference>
<sequence length="331" mass="38602">MLKAVHIDLPTNNQGYLLYSERVPATTPYRLTLADVNYWQSDQFSVLEQYYDAPDALICLADVHAEAPVEVPIHCKLSDLYWLYQLKGTYSIHTSNKAQKVLQSQEAHYTQVYVPQGRYLTHFDKGKHQLFYFVIKPNWLLRHGKKEWRGFEKLLGNWKEKAGNVRYNKQFPISEHIMLRLLNFFALPPLKRLAMDLKVYELCFNLLILSQEDMQSIVTDSTYSNQKVEAIRSVIELQIQHGQVQTIKQLAHHYKISERWLRKIHCEIYGNSLGQYIQQTKLKRATELLDDSRYTISEVAHLLGYSGIASFTNAFKSYYGLSPSAYRIQKG</sequence>
<dbReference type="PROSITE" id="PS01124">
    <property type="entry name" value="HTH_ARAC_FAMILY_2"/>
    <property type="match status" value="1"/>
</dbReference>
<evidence type="ECO:0000313" key="6">
    <source>
        <dbReference type="Proteomes" id="UP001589774"/>
    </source>
</evidence>
<dbReference type="InterPro" id="IPR018062">
    <property type="entry name" value="HTH_AraC-typ_CS"/>
</dbReference>
<dbReference type="PANTHER" id="PTHR47893">
    <property type="entry name" value="REGULATORY PROTEIN PCHR"/>
    <property type="match status" value="1"/>
</dbReference>
<proteinExistence type="predicted"/>
<keyword evidence="1" id="KW-0805">Transcription regulation</keyword>
<dbReference type="SUPFAM" id="SSF46689">
    <property type="entry name" value="Homeodomain-like"/>
    <property type="match status" value="1"/>
</dbReference>
<dbReference type="Pfam" id="PF12833">
    <property type="entry name" value="HTH_18"/>
    <property type="match status" value="1"/>
</dbReference>
<dbReference type="Proteomes" id="UP001589774">
    <property type="component" value="Unassembled WGS sequence"/>
</dbReference>
<evidence type="ECO:0000256" key="1">
    <source>
        <dbReference type="ARBA" id="ARBA00023015"/>
    </source>
</evidence>
<dbReference type="InterPro" id="IPR020449">
    <property type="entry name" value="Tscrpt_reg_AraC-type_HTH"/>
</dbReference>